<name>A0A2H1WK47_SPOFR</name>
<proteinExistence type="predicted"/>
<dbReference type="AlphaFoldDB" id="A0A2H1WK47"/>
<sequence length="128" mass="15101">MTARCQKIIDCSDICREGELMTVQTSIWVGPYRVAPVWGANYLRRCGMQEEIEGPLEPSRYMLYNQFTMVSPSKIFSHIQRCLFVNDAETTERILMKFDIQTEYELTWWQSDSHRVVSREMLVTNMSF</sequence>
<protein>
    <submittedName>
        <fullName evidence="1">SFRICE_026629</fullName>
    </submittedName>
</protein>
<reference evidence="1" key="1">
    <citation type="submission" date="2016-07" db="EMBL/GenBank/DDBJ databases">
        <authorList>
            <person name="Bretaudeau A."/>
        </authorList>
    </citation>
    <scope>NUCLEOTIDE SEQUENCE</scope>
    <source>
        <strain evidence="1">Rice</strain>
        <tissue evidence="1">Whole body</tissue>
    </source>
</reference>
<organism evidence="1">
    <name type="scientific">Spodoptera frugiperda</name>
    <name type="common">Fall armyworm</name>
    <dbReference type="NCBI Taxonomy" id="7108"/>
    <lineage>
        <taxon>Eukaryota</taxon>
        <taxon>Metazoa</taxon>
        <taxon>Ecdysozoa</taxon>
        <taxon>Arthropoda</taxon>
        <taxon>Hexapoda</taxon>
        <taxon>Insecta</taxon>
        <taxon>Pterygota</taxon>
        <taxon>Neoptera</taxon>
        <taxon>Endopterygota</taxon>
        <taxon>Lepidoptera</taxon>
        <taxon>Glossata</taxon>
        <taxon>Ditrysia</taxon>
        <taxon>Noctuoidea</taxon>
        <taxon>Noctuidae</taxon>
        <taxon>Amphipyrinae</taxon>
        <taxon>Spodoptera</taxon>
    </lineage>
</organism>
<accession>A0A2H1WK47</accession>
<dbReference type="EMBL" id="ODYU01009173">
    <property type="protein sequence ID" value="SOQ53418.1"/>
    <property type="molecule type" value="Genomic_DNA"/>
</dbReference>
<gene>
    <name evidence="1" type="ORF">SFRICE_026629</name>
</gene>
<evidence type="ECO:0000313" key="1">
    <source>
        <dbReference type="EMBL" id="SOQ53418.1"/>
    </source>
</evidence>